<feature type="transmembrane region" description="Helical" evidence="1">
    <location>
        <begin position="139"/>
        <end position="158"/>
    </location>
</feature>
<reference evidence="2 3" key="1">
    <citation type="submission" date="2021-08" db="EMBL/GenBank/DDBJ databases">
        <title>Muricauda profundi sp. nov., a marine bacterium isolated from deep seawater of the Mariana Trench.</title>
        <authorList>
            <person name="Wei Y."/>
        </authorList>
    </citation>
    <scope>NUCLEOTIDE SEQUENCE [LARGE SCALE GENOMIC DNA]</scope>
    <source>
        <strain evidence="2 3">W52</strain>
    </source>
</reference>
<dbReference type="EMBL" id="JAHZSV010000007">
    <property type="protein sequence ID" value="MBW8199530.1"/>
    <property type="molecule type" value="Genomic_DNA"/>
</dbReference>
<evidence type="ECO:0000256" key="1">
    <source>
        <dbReference type="SAM" id="Phobius"/>
    </source>
</evidence>
<organism evidence="2 3">
    <name type="scientific">Flagellimonas abyssi</name>
    <dbReference type="NCBI Taxonomy" id="2864871"/>
    <lineage>
        <taxon>Bacteria</taxon>
        <taxon>Pseudomonadati</taxon>
        <taxon>Bacteroidota</taxon>
        <taxon>Flavobacteriia</taxon>
        <taxon>Flavobacteriales</taxon>
        <taxon>Flavobacteriaceae</taxon>
        <taxon>Flagellimonas</taxon>
    </lineage>
</organism>
<keyword evidence="1" id="KW-1133">Transmembrane helix</keyword>
<name>A0ABS7EPM7_9FLAO</name>
<proteinExistence type="predicted"/>
<protein>
    <submittedName>
        <fullName evidence="2">DUF1080 domain-containing protein</fullName>
    </submittedName>
</protein>
<sequence length="454" mass="51822">MSRQKPTKSSSKFGHLPKTEQFWANINIFEYAMKSPDNYHIELCMKLLEEKFSFGNGHGYTQKDLEQLSSYIEEHTGYYISLSTLKRVWKGTYKTQPQIATLNALVEVLGYKNWQDFKIQHQKAKLEEEKGSKRSKWPFYLAAPIVAIILTVIVFSFGESGASNVKIEGPVSFSADKTVAKGVPNTFIFEYDLSHVVADSFFIQQSWNAWRKEKIDPKKEVYASTYYESGFHRAKLIANDEVVATQAVHILSDGWEPHVYYSEADDIFIDFKGERFVADGRLHLPIELLKKRGLDTSRYFMSRISHSDDYGVSSNNFGFKTKIKVEKALESNCPWVNVLLITTEHVFSAKLVRNGCETGASYKLGEIYKSGKDNNLSKLGTDLYEWNDLEIKVEGKKATILLNGKEAYSENYQEDLGNIVGLSYVFEGTGSIDFVELTDEKGKVVFQDDFEVYE</sequence>
<keyword evidence="1" id="KW-0812">Transmembrane</keyword>
<gene>
    <name evidence="2" type="ORF">K1F36_06795</name>
</gene>
<evidence type="ECO:0000313" key="2">
    <source>
        <dbReference type="EMBL" id="MBW8199530.1"/>
    </source>
</evidence>
<dbReference type="Proteomes" id="UP001196136">
    <property type="component" value="Unassembled WGS sequence"/>
</dbReference>
<keyword evidence="1" id="KW-0472">Membrane</keyword>
<keyword evidence="3" id="KW-1185">Reference proteome</keyword>
<evidence type="ECO:0000313" key="3">
    <source>
        <dbReference type="Proteomes" id="UP001196136"/>
    </source>
</evidence>
<comment type="caution">
    <text evidence="2">The sequence shown here is derived from an EMBL/GenBank/DDBJ whole genome shotgun (WGS) entry which is preliminary data.</text>
</comment>
<accession>A0ABS7EPM7</accession>